<dbReference type="InterPro" id="IPR016174">
    <property type="entry name" value="Di-haem_cyt_TM"/>
</dbReference>
<evidence type="ECO:0000256" key="2">
    <source>
        <dbReference type="ARBA" id="ARBA00022475"/>
    </source>
</evidence>
<proteinExistence type="predicted"/>
<sequence length="220" mass="25870">MTTQRVYRFTRFERFWHWSQAALIITMLFTGFEIHGYLGGFNFEHALLIHEYAAWLLMTLWTFAIFWHFTTGAWKNYIPDLRPKSLWTVARYYAYGMFIGEHHPYHKEPFRKHNPLQRLAYLWLKLMINPLIWASGLLLLFFSYGWIRLSPLGLQLDWVALTHTAAAYMMLLFFILHVYLGTTAHPPTAYIKAMITGWEDEDEPAAPSSSSTAQPEPHHG</sequence>
<evidence type="ECO:0000256" key="4">
    <source>
        <dbReference type="ARBA" id="ARBA00022989"/>
    </source>
</evidence>
<evidence type="ECO:0000256" key="1">
    <source>
        <dbReference type="ARBA" id="ARBA00004651"/>
    </source>
</evidence>
<dbReference type="GO" id="GO:0009055">
    <property type="term" value="F:electron transfer activity"/>
    <property type="evidence" value="ECO:0007669"/>
    <property type="project" value="InterPro"/>
</dbReference>
<accession>A0A8I1MUM8</accession>
<feature type="transmembrane region" description="Helical" evidence="7">
    <location>
        <begin position="158"/>
        <end position="180"/>
    </location>
</feature>
<evidence type="ECO:0000256" key="7">
    <source>
        <dbReference type="SAM" id="Phobius"/>
    </source>
</evidence>
<dbReference type="PANTHER" id="PTHR30485:SF1">
    <property type="entry name" value="CYTOCHROME YDHU-RELATED"/>
    <property type="match status" value="1"/>
</dbReference>
<feature type="transmembrane region" description="Helical" evidence="7">
    <location>
        <begin position="21"/>
        <end position="40"/>
    </location>
</feature>
<keyword evidence="3 7" id="KW-0812">Transmembrane</keyword>
<evidence type="ECO:0000313" key="10">
    <source>
        <dbReference type="Proteomes" id="UP000664800"/>
    </source>
</evidence>
<dbReference type="GO" id="GO:0022904">
    <property type="term" value="P:respiratory electron transport chain"/>
    <property type="evidence" value="ECO:0007669"/>
    <property type="project" value="InterPro"/>
</dbReference>
<evidence type="ECO:0000259" key="8">
    <source>
        <dbReference type="Pfam" id="PF01292"/>
    </source>
</evidence>
<feature type="domain" description="Cytochrome b561 bacterial/Ni-hydrogenase" evidence="8">
    <location>
        <begin position="8"/>
        <end position="197"/>
    </location>
</feature>
<dbReference type="InterPro" id="IPR011577">
    <property type="entry name" value="Cyt_b561_bac/Ni-Hgenase"/>
</dbReference>
<feature type="compositionally biased region" description="Low complexity" evidence="6">
    <location>
        <begin position="205"/>
        <end position="220"/>
    </location>
</feature>
<dbReference type="Proteomes" id="UP000664800">
    <property type="component" value="Unassembled WGS sequence"/>
</dbReference>
<dbReference type="SUPFAM" id="SSF81342">
    <property type="entry name" value="Transmembrane di-heme cytochromes"/>
    <property type="match status" value="1"/>
</dbReference>
<keyword evidence="2" id="KW-1003">Cell membrane</keyword>
<organism evidence="9 10">
    <name type="scientific">Thiomonas arsenitoxydans (strain DSM 22701 / CIP 110005 / 3As)</name>
    <dbReference type="NCBI Taxonomy" id="426114"/>
    <lineage>
        <taxon>Bacteria</taxon>
        <taxon>Pseudomonadati</taxon>
        <taxon>Pseudomonadota</taxon>
        <taxon>Betaproteobacteria</taxon>
        <taxon>Burkholderiales</taxon>
        <taxon>Thiomonas</taxon>
    </lineage>
</organism>
<evidence type="ECO:0000313" key="9">
    <source>
        <dbReference type="EMBL" id="MBN8743247.1"/>
    </source>
</evidence>
<keyword evidence="5 7" id="KW-0472">Membrane</keyword>
<dbReference type="AlphaFoldDB" id="A0A8I1MUM8"/>
<keyword evidence="4 7" id="KW-1133">Transmembrane helix</keyword>
<dbReference type="PANTHER" id="PTHR30485">
    <property type="entry name" value="NI/FE-HYDROGENASE 1 B-TYPE CYTOCHROME SUBUNIT"/>
    <property type="match status" value="1"/>
</dbReference>
<gene>
    <name evidence="9" type="ORF">J0I24_02970</name>
</gene>
<name>A0A8I1MUM8_THIA3</name>
<comment type="subcellular location">
    <subcellularLocation>
        <location evidence="1">Cell membrane</location>
        <topology evidence="1">Multi-pass membrane protein</topology>
    </subcellularLocation>
</comment>
<dbReference type="Gene3D" id="1.20.950.20">
    <property type="entry name" value="Transmembrane di-heme cytochromes, Chain C"/>
    <property type="match status" value="1"/>
</dbReference>
<dbReference type="GO" id="GO:0020037">
    <property type="term" value="F:heme binding"/>
    <property type="evidence" value="ECO:0007669"/>
    <property type="project" value="TreeGrafter"/>
</dbReference>
<dbReference type="InterPro" id="IPR051542">
    <property type="entry name" value="Hydrogenase_cytochrome"/>
</dbReference>
<evidence type="ECO:0000256" key="5">
    <source>
        <dbReference type="ARBA" id="ARBA00023136"/>
    </source>
</evidence>
<feature type="region of interest" description="Disordered" evidence="6">
    <location>
        <begin position="201"/>
        <end position="220"/>
    </location>
</feature>
<feature type="transmembrane region" description="Helical" evidence="7">
    <location>
        <begin position="120"/>
        <end position="146"/>
    </location>
</feature>
<protein>
    <submittedName>
        <fullName evidence="9">Cytochrome b/b6 domain-containing protein</fullName>
    </submittedName>
</protein>
<dbReference type="EMBL" id="JAFKMR010000011">
    <property type="protein sequence ID" value="MBN8743247.1"/>
    <property type="molecule type" value="Genomic_DNA"/>
</dbReference>
<evidence type="ECO:0000256" key="3">
    <source>
        <dbReference type="ARBA" id="ARBA00022692"/>
    </source>
</evidence>
<comment type="caution">
    <text evidence="9">The sequence shown here is derived from an EMBL/GenBank/DDBJ whole genome shotgun (WGS) entry which is preliminary data.</text>
</comment>
<dbReference type="Pfam" id="PF01292">
    <property type="entry name" value="Ni_hydr_CYTB"/>
    <property type="match status" value="1"/>
</dbReference>
<dbReference type="GO" id="GO:0005886">
    <property type="term" value="C:plasma membrane"/>
    <property type="evidence" value="ECO:0007669"/>
    <property type="project" value="UniProtKB-SubCell"/>
</dbReference>
<reference evidence="9" key="1">
    <citation type="submission" date="2021-02" db="EMBL/GenBank/DDBJ databases">
        <title>Thiocyanate and organic carbon inputs drive convergent selection for specific autotrophic Afipia and Thiobacillus strains within complex microbiomes.</title>
        <authorList>
            <person name="Huddy R.J."/>
            <person name="Sachdeva R."/>
            <person name="Kadzinga F."/>
            <person name="Kantor R.S."/>
            <person name="Harrison S.T.L."/>
            <person name="Banfield J.F."/>
        </authorList>
    </citation>
    <scope>NUCLEOTIDE SEQUENCE</scope>
    <source>
        <strain evidence="9">SCN18_13_7_16_R3_B_64_19</strain>
    </source>
</reference>
<feature type="transmembrane region" description="Helical" evidence="7">
    <location>
        <begin position="52"/>
        <end position="74"/>
    </location>
</feature>
<evidence type="ECO:0000256" key="6">
    <source>
        <dbReference type="SAM" id="MobiDB-lite"/>
    </source>
</evidence>
<dbReference type="RefSeq" id="WP_276727780.1">
    <property type="nucleotide sequence ID" value="NZ_JAFKMR010000011.1"/>
</dbReference>